<name>A0A1Y2CTI1_9FUNG</name>
<dbReference type="AlphaFoldDB" id="A0A1Y2CTI1"/>
<keyword evidence="3" id="KW-1185">Reference proteome</keyword>
<dbReference type="Proteomes" id="UP000193642">
    <property type="component" value="Unassembled WGS sequence"/>
</dbReference>
<evidence type="ECO:0000313" key="3">
    <source>
        <dbReference type="Proteomes" id="UP000193642"/>
    </source>
</evidence>
<reference evidence="2 3" key="1">
    <citation type="submission" date="2016-07" db="EMBL/GenBank/DDBJ databases">
        <title>Pervasive Adenine N6-methylation of Active Genes in Fungi.</title>
        <authorList>
            <consortium name="DOE Joint Genome Institute"/>
            <person name="Mondo S.J."/>
            <person name="Dannebaum R.O."/>
            <person name="Kuo R.C."/>
            <person name="Labutti K."/>
            <person name="Haridas S."/>
            <person name="Kuo A."/>
            <person name="Salamov A."/>
            <person name="Ahrendt S.R."/>
            <person name="Lipzen A."/>
            <person name="Sullivan W."/>
            <person name="Andreopoulos W.B."/>
            <person name="Clum A."/>
            <person name="Lindquist E."/>
            <person name="Daum C."/>
            <person name="Ramamoorthy G.K."/>
            <person name="Gryganskyi A."/>
            <person name="Culley D."/>
            <person name="Magnuson J.K."/>
            <person name="James T.Y."/>
            <person name="O'Malley M.A."/>
            <person name="Stajich J.E."/>
            <person name="Spatafora J.W."/>
            <person name="Visel A."/>
            <person name="Grigoriev I.V."/>
        </authorList>
    </citation>
    <scope>NUCLEOTIDE SEQUENCE [LARGE SCALE GENOMIC DNA]</scope>
    <source>
        <strain evidence="2 3">JEL800</strain>
    </source>
</reference>
<accession>A0A1Y2CTI1</accession>
<dbReference type="OrthoDB" id="2179723at2759"/>
<evidence type="ECO:0000313" key="2">
    <source>
        <dbReference type="EMBL" id="ORY50370.1"/>
    </source>
</evidence>
<dbReference type="EMBL" id="MCGO01000055">
    <property type="protein sequence ID" value="ORY36443.1"/>
    <property type="molecule type" value="Genomic_DNA"/>
</dbReference>
<evidence type="ECO:0000313" key="1">
    <source>
        <dbReference type="EMBL" id="ORY36443.1"/>
    </source>
</evidence>
<gene>
    <name evidence="2" type="ORF">BCR33DRAFT_734349</name>
    <name evidence="1" type="ORF">BCR33DRAFT_742713</name>
</gene>
<protein>
    <submittedName>
        <fullName evidence="2">Uncharacterized protein</fullName>
    </submittedName>
</protein>
<comment type="caution">
    <text evidence="2">The sequence shown here is derived from an EMBL/GenBank/DDBJ whole genome shotgun (WGS) entry which is preliminary data.</text>
</comment>
<organism evidence="2 3">
    <name type="scientific">Rhizoclosmatium globosum</name>
    <dbReference type="NCBI Taxonomy" id="329046"/>
    <lineage>
        <taxon>Eukaryota</taxon>
        <taxon>Fungi</taxon>
        <taxon>Fungi incertae sedis</taxon>
        <taxon>Chytridiomycota</taxon>
        <taxon>Chytridiomycota incertae sedis</taxon>
        <taxon>Chytridiomycetes</taxon>
        <taxon>Chytridiales</taxon>
        <taxon>Chytriomycetaceae</taxon>
        <taxon>Rhizoclosmatium</taxon>
    </lineage>
</organism>
<proteinExistence type="predicted"/>
<dbReference type="EMBL" id="MCGO01000007">
    <property type="protein sequence ID" value="ORY50370.1"/>
    <property type="molecule type" value="Genomic_DNA"/>
</dbReference>
<sequence length="319" mass="34769">MQDDSDSISNFSDSEFDLTATDIVLQVPFAPPVVQVPLAPTTATTTFSTTMTKAQLDQHCKNQGLTYSGGSKDVLVQSLELRKDELNDRIRRTQDGLVLFASDPGSIAAAWCLLFVPPLRMRITAESSPFTLVASGVEHFGPSRTHSIFATKVKLMIANAWSQLPREYRHFQRVCLVESASLRRQHFGIPPGIQGNYDCALLLIGVLVADKLAYGGRHDDVVESVDPLKISALFDLEATSAQKAAIKTTNDLSKAAAIRLIKKGNAVRRVESLREEGGLAIDNAALEILNIHDVCDAILMGLGWFQFARATFEASGNPI</sequence>